<dbReference type="PANTHER" id="PTHR36057:SF1">
    <property type="entry name" value="LIPOPROTEIN LIPID ATTACHMENT SITE-LIKE PROTEIN, PUTATIVE (DUF1223)-RELATED"/>
    <property type="match status" value="1"/>
</dbReference>
<keyword evidence="3" id="KW-1185">Reference proteome</keyword>
<accession>A0ABT5JT91</accession>
<name>A0ABT5JT91_9SPHN</name>
<evidence type="ECO:0000256" key="1">
    <source>
        <dbReference type="SAM" id="SignalP"/>
    </source>
</evidence>
<dbReference type="InterPro" id="IPR010634">
    <property type="entry name" value="DUF1223"/>
</dbReference>
<sequence>MHKPLLALLAAAAGLAGLALAPVSGTTTTAAATGEPVLLELFTSQGCSSCPPADRLAAKLADDPALVVISRPVTYWDRLGWKDTLAREENTALQRAYAKAGLAGQNGVYTPQLVIDGRFGAVGSHQDAIARGIARHGGTGGAALRVRAIGDKRFAVGIAGAAERPAELVLIAVRRRAEVAIGRGENGGRAVEYVNVLKDERRIADWRGGKASLVIGPDQLSSTDADAHALVLREPGGGRVLAARWL</sequence>
<evidence type="ECO:0000313" key="2">
    <source>
        <dbReference type="EMBL" id="MDC8755774.1"/>
    </source>
</evidence>
<evidence type="ECO:0000313" key="3">
    <source>
        <dbReference type="Proteomes" id="UP001216558"/>
    </source>
</evidence>
<dbReference type="EMBL" id="JAQQXQ010000013">
    <property type="protein sequence ID" value="MDC8755774.1"/>
    <property type="molecule type" value="Genomic_DNA"/>
</dbReference>
<dbReference type="PANTHER" id="PTHR36057">
    <property type="match status" value="1"/>
</dbReference>
<dbReference type="Proteomes" id="UP001216558">
    <property type="component" value="Unassembled WGS sequence"/>
</dbReference>
<gene>
    <name evidence="2" type="ORF">OIK40_14080</name>
</gene>
<protein>
    <submittedName>
        <fullName evidence="2">DUF1223 domain-containing protein</fullName>
    </submittedName>
</protein>
<dbReference type="SUPFAM" id="SSF52833">
    <property type="entry name" value="Thioredoxin-like"/>
    <property type="match status" value="1"/>
</dbReference>
<feature type="chain" id="PRO_5045604165" evidence="1">
    <location>
        <begin position="22"/>
        <end position="246"/>
    </location>
</feature>
<dbReference type="Pfam" id="PF06764">
    <property type="entry name" value="DUF1223"/>
    <property type="match status" value="1"/>
</dbReference>
<comment type="caution">
    <text evidence="2">The sequence shown here is derived from an EMBL/GenBank/DDBJ whole genome shotgun (WGS) entry which is preliminary data.</text>
</comment>
<keyword evidence="1" id="KW-0732">Signal</keyword>
<reference evidence="2 3" key="1">
    <citation type="submission" date="2022-10" db="EMBL/GenBank/DDBJ databases">
        <title>Erythrobacter sp. sf7 Genome sequencing.</title>
        <authorList>
            <person name="Park S."/>
        </authorList>
    </citation>
    <scope>NUCLEOTIDE SEQUENCE [LARGE SCALE GENOMIC DNA]</scope>
    <source>
        <strain evidence="3">sf7</strain>
    </source>
</reference>
<proteinExistence type="predicted"/>
<organism evidence="2 3">
    <name type="scientific">Erythrobacter fulvus</name>
    <dbReference type="NCBI Taxonomy" id="2987523"/>
    <lineage>
        <taxon>Bacteria</taxon>
        <taxon>Pseudomonadati</taxon>
        <taxon>Pseudomonadota</taxon>
        <taxon>Alphaproteobacteria</taxon>
        <taxon>Sphingomonadales</taxon>
        <taxon>Erythrobacteraceae</taxon>
        <taxon>Erythrobacter/Porphyrobacter group</taxon>
        <taxon>Erythrobacter</taxon>
    </lineage>
</organism>
<dbReference type="InterPro" id="IPR036249">
    <property type="entry name" value="Thioredoxin-like_sf"/>
</dbReference>
<dbReference type="RefSeq" id="WP_273678986.1">
    <property type="nucleotide sequence ID" value="NZ_JAQQXQ010000013.1"/>
</dbReference>
<feature type="signal peptide" evidence="1">
    <location>
        <begin position="1"/>
        <end position="21"/>
    </location>
</feature>